<reference evidence="1 2" key="1">
    <citation type="submission" date="2018-11" db="EMBL/GenBank/DDBJ databases">
        <authorList>
            <consortium name="Pathogen Informatics"/>
        </authorList>
    </citation>
    <scope>NUCLEOTIDE SEQUENCE [LARGE SCALE GENOMIC DNA]</scope>
</reference>
<evidence type="ECO:0000313" key="2">
    <source>
        <dbReference type="Proteomes" id="UP000267096"/>
    </source>
</evidence>
<keyword evidence="2" id="KW-1185">Reference proteome</keyword>
<gene>
    <name evidence="1" type="ORF">ASIM_LOCUS6797</name>
</gene>
<organism evidence="1 2">
    <name type="scientific">Anisakis simplex</name>
    <name type="common">Herring worm</name>
    <dbReference type="NCBI Taxonomy" id="6269"/>
    <lineage>
        <taxon>Eukaryota</taxon>
        <taxon>Metazoa</taxon>
        <taxon>Ecdysozoa</taxon>
        <taxon>Nematoda</taxon>
        <taxon>Chromadorea</taxon>
        <taxon>Rhabditida</taxon>
        <taxon>Spirurina</taxon>
        <taxon>Ascaridomorpha</taxon>
        <taxon>Ascaridoidea</taxon>
        <taxon>Anisakidae</taxon>
        <taxon>Anisakis</taxon>
        <taxon>Anisakis simplex complex</taxon>
    </lineage>
</organism>
<proteinExistence type="predicted"/>
<dbReference type="EMBL" id="UYRR01015362">
    <property type="protein sequence ID" value="VDK27836.1"/>
    <property type="molecule type" value="Genomic_DNA"/>
</dbReference>
<dbReference type="AlphaFoldDB" id="A0A3P6NMU3"/>
<protein>
    <submittedName>
        <fullName evidence="1">Uncharacterized protein</fullName>
    </submittedName>
</protein>
<dbReference type="Proteomes" id="UP000267096">
    <property type="component" value="Unassembled WGS sequence"/>
</dbReference>
<sequence length="60" mass="6654">MVLSANAVASRRVAFAGRGVGMVGFEDVIDVFRGRELDSIRFDSIILIDRLIDQSIMQIL</sequence>
<accession>A0A3P6NMU3</accession>
<evidence type="ECO:0000313" key="1">
    <source>
        <dbReference type="EMBL" id="VDK27836.1"/>
    </source>
</evidence>
<name>A0A3P6NMU3_ANISI</name>